<comment type="caution">
    <text evidence="2">The sequence shown here is derived from an EMBL/GenBank/DDBJ whole genome shotgun (WGS) entry which is preliminary data.</text>
</comment>
<proteinExistence type="predicted"/>
<dbReference type="InterPro" id="IPR000073">
    <property type="entry name" value="AB_hydrolase_1"/>
</dbReference>
<keyword evidence="2" id="KW-0378">Hydrolase</keyword>
<accession>A0ABY2B7T6</accession>
<name>A0ABY2B7T6_9ACTN</name>
<dbReference type="SUPFAM" id="SSF53474">
    <property type="entry name" value="alpha/beta-Hydrolases"/>
    <property type="match status" value="1"/>
</dbReference>
<dbReference type="Gene3D" id="3.40.50.1820">
    <property type="entry name" value="alpha/beta hydrolase"/>
    <property type="match status" value="1"/>
</dbReference>
<keyword evidence="3" id="KW-1185">Reference proteome</keyword>
<dbReference type="GO" id="GO:0016787">
    <property type="term" value="F:hydrolase activity"/>
    <property type="evidence" value="ECO:0007669"/>
    <property type="project" value="UniProtKB-KW"/>
</dbReference>
<dbReference type="Proteomes" id="UP000295818">
    <property type="component" value="Unassembled WGS sequence"/>
</dbReference>
<organism evidence="2 3">
    <name type="scientific">Kribbella orskensis</name>
    <dbReference type="NCBI Taxonomy" id="2512216"/>
    <lineage>
        <taxon>Bacteria</taxon>
        <taxon>Bacillati</taxon>
        <taxon>Actinomycetota</taxon>
        <taxon>Actinomycetes</taxon>
        <taxon>Propionibacteriales</taxon>
        <taxon>Kribbellaceae</taxon>
        <taxon>Kribbella</taxon>
    </lineage>
</organism>
<evidence type="ECO:0000259" key="1">
    <source>
        <dbReference type="Pfam" id="PF00561"/>
    </source>
</evidence>
<gene>
    <name evidence="2" type="ORF">EV644_13416</name>
</gene>
<dbReference type="EMBL" id="SLWM01000034">
    <property type="protein sequence ID" value="TCO10268.1"/>
    <property type="molecule type" value="Genomic_DNA"/>
</dbReference>
<dbReference type="Pfam" id="PF00561">
    <property type="entry name" value="Abhydrolase_1"/>
    <property type="match status" value="1"/>
</dbReference>
<feature type="domain" description="AB hydrolase-1" evidence="1">
    <location>
        <begin position="14"/>
        <end position="106"/>
    </location>
</feature>
<protein>
    <submittedName>
        <fullName evidence="2">Alpha/beta hydrolase family protein</fullName>
    </submittedName>
</protein>
<evidence type="ECO:0000313" key="2">
    <source>
        <dbReference type="EMBL" id="TCO10268.1"/>
    </source>
</evidence>
<dbReference type="InterPro" id="IPR029058">
    <property type="entry name" value="AB_hydrolase_fold"/>
</dbReference>
<reference evidence="2 3" key="1">
    <citation type="journal article" date="2015" name="Stand. Genomic Sci.">
        <title>Genomic Encyclopedia of Bacterial and Archaeal Type Strains, Phase III: the genomes of soil and plant-associated and newly described type strains.</title>
        <authorList>
            <person name="Whitman W.B."/>
            <person name="Woyke T."/>
            <person name="Klenk H.P."/>
            <person name="Zhou Y."/>
            <person name="Lilburn T.G."/>
            <person name="Beck B.J."/>
            <person name="De Vos P."/>
            <person name="Vandamme P."/>
            <person name="Eisen J.A."/>
            <person name="Garrity G."/>
            <person name="Hugenholtz P."/>
            <person name="Kyrpides N.C."/>
        </authorList>
    </citation>
    <scope>NUCLEOTIDE SEQUENCE [LARGE SCALE GENOMIC DNA]</scope>
    <source>
        <strain evidence="2 3">VKM Ac-2538</strain>
    </source>
</reference>
<evidence type="ECO:0000313" key="3">
    <source>
        <dbReference type="Proteomes" id="UP000295818"/>
    </source>
</evidence>
<dbReference type="RefSeq" id="WP_158293085.1">
    <property type="nucleotide sequence ID" value="NZ_SLWM01000034.1"/>
</dbReference>
<sequence>MVLVHQSDGDVCQWLPYARELVRAGYLVLDLDLRTSGYAQYEGVQPSPLGLYVSAAAGYLRKQGAAKVVLVGASMGGTASLAAAAITTPRVDAVVSLSAPAEYAGIDARTAAGLLRVPVLYGVAADDKDFADASRLLHAATKSSKSLHIVPGALHGVALLAQDGDATIRRTVGAFVNTHLR</sequence>